<dbReference type="STRING" id="1423780.FD05_GL001041"/>
<evidence type="ECO:0000313" key="4">
    <source>
        <dbReference type="EMBL" id="GAD16055.1"/>
    </source>
</evidence>
<name>S4PNS1_9LACO</name>
<reference evidence="5" key="1">
    <citation type="journal article" date="2013" name="Genome Announc.">
        <title>Draft Genome Sequence of D-Branched-Chain Amino Acid Producer Lactobacillus otakiensis JCM 15040T, Isolated from a Traditional Japanese Pickle.</title>
        <authorList>
            <person name="Doi K."/>
            <person name="Mori K."/>
            <person name="Mutaguchi Y."/>
            <person name="Tashiro K."/>
            <person name="Fujino Y."/>
            <person name="Ohmori T."/>
            <person name="Kuhara S."/>
            <person name="Ohshima T."/>
        </authorList>
    </citation>
    <scope>NUCLEOTIDE SEQUENCE [LARGE SCALE GENOMIC DNA]</scope>
    <source>
        <strain evidence="5">JCM 15040</strain>
    </source>
</reference>
<dbReference type="PATRIC" id="fig|1423780.4.peg.1049"/>
<dbReference type="Proteomes" id="UP000016361">
    <property type="component" value="Unassembled WGS sequence"/>
</dbReference>
<feature type="signal peptide" evidence="2">
    <location>
        <begin position="1"/>
        <end position="18"/>
    </location>
</feature>
<dbReference type="InterPro" id="IPR029050">
    <property type="entry name" value="Immunoprotect_excell_Ig-like"/>
</dbReference>
<dbReference type="PROSITE" id="PS51257">
    <property type="entry name" value="PROKAR_LIPOPROTEIN"/>
    <property type="match status" value="1"/>
</dbReference>
<dbReference type="RefSeq" id="WP_020280508.1">
    <property type="nucleotide sequence ID" value="NZ_AZED01000014.1"/>
</dbReference>
<evidence type="ECO:0000256" key="1">
    <source>
        <dbReference type="ARBA" id="ARBA00022729"/>
    </source>
</evidence>
<dbReference type="InterPro" id="IPR031989">
    <property type="entry name" value="DUF5067"/>
</dbReference>
<feature type="domain" description="DUF5067" evidence="3">
    <location>
        <begin position="25"/>
        <end position="148"/>
    </location>
</feature>
<keyword evidence="5" id="KW-1185">Reference proteome</keyword>
<evidence type="ECO:0000313" key="5">
    <source>
        <dbReference type="Proteomes" id="UP000016361"/>
    </source>
</evidence>
<dbReference type="OrthoDB" id="2190227at2"/>
<dbReference type="AlphaFoldDB" id="S4PNS1"/>
<sequence>MKKTLLFLLTLTALISLSGCGMLGQSKNSANSQNFSKNSLKVKNFHLKITKTAVIPAGTSGNEFGKKPIFAIWYTITNTSGKKVSPVSAASVLRAYQPAKSKKQLVAAPLPDQSLAAKYKINIKKNQSAKGSMAWNLYDTKSSIKIHGVKYGTNQTIGVQTYSIK</sequence>
<evidence type="ECO:0000256" key="2">
    <source>
        <dbReference type="SAM" id="SignalP"/>
    </source>
</evidence>
<dbReference type="EMBL" id="BASH01000001">
    <property type="protein sequence ID" value="GAD16055.1"/>
    <property type="molecule type" value="Genomic_DNA"/>
</dbReference>
<protein>
    <recommendedName>
        <fullName evidence="3">DUF5067 domain-containing protein</fullName>
    </recommendedName>
</protein>
<accession>S4PNS1</accession>
<feature type="chain" id="PRO_5039645689" description="DUF5067 domain-containing protein" evidence="2">
    <location>
        <begin position="19"/>
        <end position="165"/>
    </location>
</feature>
<keyword evidence="1 2" id="KW-0732">Signal</keyword>
<comment type="caution">
    <text evidence="4">The sequence shown here is derived from an EMBL/GenBank/DDBJ whole genome shotgun (WGS) entry which is preliminary data.</text>
</comment>
<gene>
    <name evidence="4" type="ORF">LOT_0593</name>
</gene>
<proteinExistence type="predicted"/>
<dbReference type="Pfam" id="PF16729">
    <property type="entry name" value="DUF5067"/>
    <property type="match status" value="1"/>
</dbReference>
<dbReference type="GeneID" id="301048277"/>
<organism evidence="4 5">
    <name type="scientific">Lentilactobacillus otakiensis DSM 19908 = JCM 15040</name>
    <dbReference type="NCBI Taxonomy" id="1423780"/>
    <lineage>
        <taxon>Bacteria</taxon>
        <taxon>Bacillati</taxon>
        <taxon>Bacillota</taxon>
        <taxon>Bacilli</taxon>
        <taxon>Lactobacillales</taxon>
        <taxon>Lactobacillaceae</taxon>
        <taxon>Lentilactobacillus</taxon>
    </lineage>
</organism>
<dbReference type="eggNOG" id="COG3170">
    <property type="taxonomic scope" value="Bacteria"/>
</dbReference>
<evidence type="ECO:0000259" key="3">
    <source>
        <dbReference type="Pfam" id="PF16729"/>
    </source>
</evidence>
<dbReference type="Gene3D" id="2.60.40.1240">
    <property type="match status" value="1"/>
</dbReference>